<keyword evidence="2" id="KW-0677">Repeat</keyword>
<proteinExistence type="predicted"/>
<dbReference type="SUPFAM" id="SSF117281">
    <property type="entry name" value="Kelch motif"/>
    <property type="match status" value="1"/>
</dbReference>
<protein>
    <recommendedName>
        <fullName evidence="6">Galactose oxidase</fullName>
    </recommendedName>
</protein>
<feature type="signal peptide" evidence="3">
    <location>
        <begin position="1"/>
        <end position="26"/>
    </location>
</feature>
<evidence type="ECO:0000313" key="4">
    <source>
        <dbReference type="EMBL" id="EOR94739.1"/>
    </source>
</evidence>
<dbReference type="AlphaFoldDB" id="R9H0K0"/>
<dbReference type="OrthoDB" id="103335at2"/>
<dbReference type="STRING" id="1150600.ADIARSV_2113"/>
<gene>
    <name evidence="4" type="ORF">ADIARSV_2113</name>
</gene>
<dbReference type="PATRIC" id="fig|1150600.3.peg.2087"/>
<reference evidence="4 5" key="1">
    <citation type="journal article" date="2013" name="Genome Announc.">
        <title>Draft Genome Sequence of Arcticibacter svalbardensis Strain MN12-7T, a Member of the Family Sphingobacteriaceae Isolated from an Arctic Soil Sample.</title>
        <authorList>
            <person name="Shivaji S."/>
            <person name="Ara S."/>
            <person name="Prasad S."/>
            <person name="Manasa B.P."/>
            <person name="Begum Z."/>
            <person name="Singh A."/>
            <person name="Kumar Pinnaka A."/>
        </authorList>
    </citation>
    <scope>NUCLEOTIDE SEQUENCE [LARGE SCALE GENOMIC DNA]</scope>
    <source>
        <strain evidence="4 5">MN12-7</strain>
    </source>
</reference>
<dbReference type="RefSeq" id="WP_016195347.1">
    <property type="nucleotide sequence ID" value="NZ_AQPN01000078.1"/>
</dbReference>
<dbReference type="PANTHER" id="PTHR45632:SF3">
    <property type="entry name" value="KELCH-LIKE PROTEIN 32"/>
    <property type="match status" value="1"/>
</dbReference>
<dbReference type="InterPro" id="IPR015915">
    <property type="entry name" value="Kelch-typ_b-propeller"/>
</dbReference>
<dbReference type="PROSITE" id="PS51257">
    <property type="entry name" value="PROKAR_LIPOPROTEIN"/>
    <property type="match status" value="1"/>
</dbReference>
<keyword evidence="1" id="KW-0880">Kelch repeat</keyword>
<evidence type="ECO:0000256" key="3">
    <source>
        <dbReference type="SAM" id="SignalP"/>
    </source>
</evidence>
<keyword evidence="5" id="KW-1185">Reference proteome</keyword>
<accession>R9H0K0</accession>
<keyword evidence="3" id="KW-0732">Signal</keyword>
<sequence>MKKLFSCISFLFLVIFLAGCSSNSDDDDLAGDWTRQSDFEGVSRSDAASFVIDNIAYLGTGFTSATSTETRLTDFWKYDPTQDNWFSIAAFPGTARNKAVAFTANGKGYVGLGTDGTNVLKDFWEYTPGTNTWKQIADFPTTKGRYGAVAFAINESGYVGCGNDGDNDQQDFYRYNVTSNTWTQVSSMKSKRINPFVFVINNVAYVGGGSNNGSMVSSFYAFNPTANTWDRKTSLYPQATDSEDSEEIQDNDNYDYNLQRTSPATFVIDGQGYITTGTNSSVLNTTWQYNPSTDFWTEVDVFEGVSREGAAGFTLNNKGYVATGRSGATRLDDLWKFDPNTSDDD</sequence>
<organism evidence="4 5">
    <name type="scientific">Arcticibacter svalbardensis MN12-7</name>
    <dbReference type="NCBI Taxonomy" id="1150600"/>
    <lineage>
        <taxon>Bacteria</taxon>
        <taxon>Pseudomonadati</taxon>
        <taxon>Bacteroidota</taxon>
        <taxon>Sphingobacteriia</taxon>
        <taxon>Sphingobacteriales</taxon>
        <taxon>Sphingobacteriaceae</taxon>
        <taxon>Arcticibacter</taxon>
    </lineage>
</organism>
<comment type="caution">
    <text evidence="4">The sequence shown here is derived from an EMBL/GenBank/DDBJ whole genome shotgun (WGS) entry which is preliminary data.</text>
</comment>
<dbReference type="Gene3D" id="2.120.10.80">
    <property type="entry name" value="Kelch-type beta propeller"/>
    <property type="match status" value="2"/>
</dbReference>
<dbReference type="Pfam" id="PF24681">
    <property type="entry name" value="Kelch_KLHDC2_KLHL20_DRC7"/>
    <property type="match status" value="1"/>
</dbReference>
<evidence type="ECO:0000256" key="1">
    <source>
        <dbReference type="ARBA" id="ARBA00022441"/>
    </source>
</evidence>
<dbReference type="PANTHER" id="PTHR45632">
    <property type="entry name" value="LD33804P"/>
    <property type="match status" value="1"/>
</dbReference>
<feature type="chain" id="PRO_5004472566" description="Galactose oxidase" evidence="3">
    <location>
        <begin position="27"/>
        <end position="345"/>
    </location>
</feature>
<evidence type="ECO:0000256" key="2">
    <source>
        <dbReference type="ARBA" id="ARBA00022737"/>
    </source>
</evidence>
<dbReference type="EMBL" id="AQPN01000078">
    <property type="protein sequence ID" value="EOR94739.1"/>
    <property type="molecule type" value="Genomic_DNA"/>
</dbReference>
<evidence type="ECO:0008006" key="6">
    <source>
        <dbReference type="Google" id="ProtNLM"/>
    </source>
</evidence>
<dbReference type="eggNOG" id="COG3055">
    <property type="taxonomic scope" value="Bacteria"/>
</dbReference>
<dbReference type="Proteomes" id="UP000014174">
    <property type="component" value="Unassembled WGS sequence"/>
</dbReference>
<evidence type="ECO:0000313" key="5">
    <source>
        <dbReference type="Proteomes" id="UP000014174"/>
    </source>
</evidence>
<name>R9H0K0_9SPHI</name>